<dbReference type="PROSITE" id="PS50853">
    <property type="entry name" value="FN3"/>
    <property type="match status" value="1"/>
</dbReference>
<keyword evidence="4" id="KW-1185">Reference proteome</keyword>
<feature type="region of interest" description="Disordered" evidence="2">
    <location>
        <begin position="146"/>
        <end position="173"/>
    </location>
</feature>
<feature type="compositionally biased region" description="Polar residues" evidence="2">
    <location>
        <begin position="262"/>
        <end position="280"/>
    </location>
</feature>
<dbReference type="InterPro" id="IPR030379">
    <property type="entry name" value="G_SEPTIN_dom"/>
</dbReference>
<dbReference type="SUPFAM" id="SSF52540">
    <property type="entry name" value="P-loop containing nucleoside triphosphate hydrolases"/>
    <property type="match status" value="1"/>
</dbReference>
<dbReference type="AlphaFoldDB" id="A0A8J1XKW4"/>
<evidence type="ECO:0000256" key="1">
    <source>
        <dbReference type="RuleBase" id="RU004560"/>
    </source>
</evidence>
<dbReference type="PANTHER" id="PTHR32046">
    <property type="entry name" value="G DOMAIN-CONTAINING PROTEIN"/>
    <property type="match status" value="1"/>
</dbReference>
<dbReference type="GO" id="GO:0005525">
    <property type="term" value="F:GTP binding"/>
    <property type="evidence" value="ECO:0007669"/>
    <property type="project" value="UniProtKB-KW"/>
</dbReference>
<feature type="region of interest" description="Disordered" evidence="2">
    <location>
        <begin position="258"/>
        <end position="283"/>
    </location>
</feature>
<dbReference type="InterPro" id="IPR027417">
    <property type="entry name" value="P-loop_NTPase"/>
</dbReference>
<dbReference type="Pfam" id="PF00735">
    <property type="entry name" value="Septin"/>
    <property type="match status" value="1"/>
</dbReference>
<accession>A0A8J1XKW4</accession>
<feature type="non-terminal residue" evidence="3">
    <location>
        <position position="1"/>
    </location>
</feature>
<dbReference type="InterPro" id="IPR036116">
    <property type="entry name" value="FN3_sf"/>
</dbReference>
<dbReference type="SUPFAM" id="SSF49265">
    <property type="entry name" value="Fibronectin type III"/>
    <property type="match status" value="1"/>
</dbReference>
<dbReference type="PANTHER" id="PTHR32046:SF14">
    <property type="match status" value="1"/>
</dbReference>
<reference evidence="3" key="1">
    <citation type="submission" date="2022-03" db="EMBL/GenBank/DDBJ databases">
        <authorList>
            <person name="Martin C."/>
        </authorList>
    </citation>
    <scope>NUCLEOTIDE SEQUENCE</scope>
</reference>
<keyword evidence="1" id="KW-0342">GTP-binding</keyword>
<name>A0A8J1XKW4_OWEFU</name>
<comment type="caution">
    <text evidence="3">The sequence shown here is derived from an EMBL/GenBank/DDBJ whole genome shotgun (WGS) entry which is preliminary data.</text>
</comment>
<dbReference type="InterPro" id="IPR003961">
    <property type="entry name" value="FN3_dom"/>
</dbReference>
<sequence>MNLQKSATLWKKCLTRKQYRSKIHRNLSSKKAKLLIQKGEGLSEDDCKETEGDKNNIKERENADTMIREAVDANDIQDQEIGVEEDERKLVENQNYTNEFPKNDGVSDCDPVKSPHAFGIETDAVTSVCAEDNLLKHELQIEDGIEDKDPCGSTNFTQKKSSNGVEPTYGDDSTVQAEHCDQVDKIGGDVGQNTNDPVGEDFSKPICIKSHVEATTSLQIEPSSDDEEINPTVDQSSPVPKKTGDIKVEISSCAVGRAGTKPTRSVSTVDGTGMQYSTTPGKPRLWQKSPLKAGIAWIEPTQNPDKVKLYKIKIKRLSDNLWNSVVIPAPPRDASHQIETELQLQPNIPYVFAIIAKYEEDALSDDSEISDEFVIDATVEEVCKASAIESSTIERNGNPALRQMVLEKTYEKIDGTIQKFEYGVRNPASIERVIMIVGATGAGKSTLINGMVNYMFGLNWNDSERLKLIPEQLNHNQAESQTKAISSYTIHHEPGLKVPFTVTIIDTPGFGDTGGYKRDEQITEQIREFFTTSGANGIDHIDAVGFVTQSSLPRLTPTQRYIFDKILSLFGRDIEDNILMLLTFADAQKPPVLSGIKEAGFKYSDYFKFNNSAIFAEKEEHSRNEVFNKMFWEMGEESFKTFFEAIGKFESKSLTLTK</sequence>
<keyword evidence="1" id="KW-0547">Nucleotide-binding</keyword>
<organism evidence="3 4">
    <name type="scientific">Owenia fusiformis</name>
    <name type="common">Polychaete worm</name>
    <dbReference type="NCBI Taxonomy" id="6347"/>
    <lineage>
        <taxon>Eukaryota</taxon>
        <taxon>Metazoa</taxon>
        <taxon>Spiralia</taxon>
        <taxon>Lophotrochozoa</taxon>
        <taxon>Annelida</taxon>
        <taxon>Polychaeta</taxon>
        <taxon>Sedentaria</taxon>
        <taxon>Canalipalpata</taxon>
        <taxon>Sabellida</taxon>
        <taxon>Oweniida</taxon>
        <taxon>Oweniidae</taxon>
        <taxon>Owenia</taxon>
    </lineage>
</organism>
<comment type="similarity">
    <text evidence="1">Belongs to the TRAFAC class TrmE-Era-EngA-EngB-Septin-like GTPase superfamily. Septin GTPase family.</text>
</comment>
<proteinExistence type="inferred from homology"/>
<dbReference type="EMBL" id="CAIIXF020000002">
    <property type="protein sequence ID" value="CAH1776360.1"/>
    <property type="molecule type" value="Genomic_DNA"/>
</dbReference>
<dbReference type="OrthoDB" id="8954335at2759"/>
<dbReference type="CDD" id="cd00882">
    <property type="entry name" value="Ras_like_GTPase"/>
    <property type="match status" value="1"/>
</dbReference>
<dbReference type="Gene3D" id="3.40.50.300">
    <property type="entry name" value="P-loop containing nucleotide triphosphate hydrolases"/>
    <property type="match status" value="1"/>
</dbReference>
<feature type="compositionally biased region" description="Polar residues" evidence="2">
    <location>
        <begin position="152"/>
        <end position="173"/>
    </location>
</feature>
<evidence type="ECO:0000256" key="2">
    <source>
        <dbReference type="SAM" id="MobiDB-lite"/>
    </source>
</evidence>
<protein>
    <submittedName>
        <fullName evidence="3">Uncharacterized protein</fullName>
    </submittedName>
</protein>
<evidence type="ECO:0000313" key="4">
    <source>
        <dbReference type="Proteomes" id="UP000749559"/>
    </source>
</evidence>
<dbReference type="Proteomes" id="UP000749559">
    <property type="component" value="Unassembled WGS sequence"/>
</dbReference>
<evidence type="ECO:0000313" key="3">
    <source>
        <dbReference type="EMBL" id="CAH1776360.1"/>
    </source>
</evidence>
<gene>
    <name evidence="3" type="ORF">OFUS_LOCUS3540</name>
</gene>
<feature type="region of interest" description="Disordered" evidence="2">
    <location>
        <begin position="217"/>
        <end position="243"/>
    </location>
</feature>